<accession>A0A8H3UAB9</accession>
<dbReference type="GO" id="GO:0005524">
    <property type="term" value="F:ATP binding"/>
    <property type="evidence" value="ECO:0007669"/>
    <property type="project" value="UniProtKB-KW"/>
</dbReference>
<dbReference type="InterPro" id="IPR036873">
    <property type="entry name" value="Rhodanese-like_dom_sf"/>
</dbReference>
<evidence type="ECO:0000313" key="16">
    <source>
        <dbReference type="EMBL" id="KAE9965901.1"/>
    </source>
</evidence>
<dbReference type="InterPro" id="IPR028885">
    <property type="entry name" value="MOCS3/Uba4"/>
</dbReference>
<dbReference type="GO" id="GO:0006777">
    <property type="term" value="P:Mo-molybdopterin cofactor biosynthetic process"/>
    <property type="evidence" value="ECO:0007669"/>
    <property type="project" value="UniProtKB-UniRule"/>
</dbReference>
<dbReference type="EC" id="2.7.7.80" evidence="13"/>
<comment type="function">
    <text evidence="12">Plays a central role in 2-thiolation of mcm(5)S(2)U at tRNA wobble positions of cytosolic tRNA(Lys), tRNA(Glu) and tRNA(Gln). Also essential during biosynthesis of the molybdenum cofactor. Acts by mediating the C-terminal thiocarboxylation of sulfur carriers urm1 and mocs2a. Its N-terminus first activates urm1 and mocs2a as acyl-adenylates (-COAMP), then the persulfide sulfur on the catalytic cysteine is transferred to urm1 and mocs2a to form thiocarboxylation (-COSH) of their C-terminus. The reaction probably involves hydrogen sulfide that is generated from the persulfide intermediate and that acts as a nucleophile towards urm1 and mocs2a. Subsequently, a transient disulfide bond is formed. Does not use thiosulfate as sulfur donor; nfs1 probably acting as a sulfur donor for thiocarboxylation reactions.</text>
</comment>
<feature type="binding site" evidence="13">
    <location>
        <position position="392"/>
    </location>
    <ligand>
        <name>Zn(2+)</name>
        <dbReference type="ChEBI" id="CHEBI:29105"/>
    </ligand>
</feature>
<feature type="binding site" evidence="13">
    <location>
        <begin position="247"/>
        <end position="248"/>
    </location>
    <ligand>
        <name>ATP</name>
        <dbReference type="ChEBI" id="CHEBI:30616"/>
    </ligand>
</feature>
<dbReference type="PANTHER" id="PTHR10953">
    <property type="entry name" value="UBIQUITIN-ACTIVATING ENZYME E1"/>
    <property type="match status" value="1"/>
</dbReference>
<dbReference type="UniPathway" id="UPA00344"/>
<dbReference type="AlphaFoldDB" id="A0A8H3UAB9"/>
<evidence type="ECO:0000256" key="8">
    <source>
        <dbReference type="ARBA" id="ARBA00022786"/>
    </source>
</evidence>
<evidence type="ECO:0000256" key="3">
    <source>
        <dbReference type="ARBA" id="ARBA00022679"/>
    </source>
</evidence>
<dbReference type="GO" id="GO:0005829">
    <property type="term" value="C:cytosol"/>
    <property type="evidence" value="ECO:0007669"/>
    <property type="project" value="UniProtKB-SubCell"/>
</dbReference>
<keyword evidence="8" id="KW-0833">Ubl conjugation pathway</keyword>
<gene>
    <name evidence="13" type="primary">uba4</name>
    <name evidence="13" type="synonym">cnxF</name>
    <name evidence="16" type="ORF">BLS_007342</name>
</gene>
<comment type="pathway">
    <text evidence="13">tRNA modification; 5-methoxycarbonylmethyl-2-thiouridine-tRNA biosynthesis.</text>
</comment>
<keyword evidence="2 13" id="KW-0963">Cytoplasm</keyword>
<dbReference type="Pfam" id="PF00581">
    <property type="entry name" value="Rhodanese"/>
    <property type="match status" value="1"/>
</dbReference>
<dbReference type="Gene3D" id="3.40.250.10">
    <property type="entry name" value="Rhodanese-like domain"/>
    <property type="match status" value="1"/>
</dbReference>
<dbReference type="SUPFAM" id="SSF69572">
    <property type="entry name" value="Activating enzymes of the ubiquitin-like proteins"/>
    <property type="match status" value="1"/>
</dbReference>
<evidence type="ECO:0000256" key="9">
    <source>
        <dbReference type="ARBA" id="ARBA00022833"/>
    </source>
</evidence>
<comment type="catalytic activity">
    <reaction evidence="13">
        <text>[molybdopterin-synthase sulfur-carrier protein]-C-terminal Gly-Gly-AMP + S-sulfanyl-L-cysteinyl-[cysteine desulfurase] + AH2 = [molybdopterin-synthase sulfur-carrier protein]-C-terminal-Gly-aminoethanethioate + L-cysteinyl-[cysteine desulfurase] + A + AMP + 2 H(+)</text>
        <dbReference type="Rhea" id="RHEA:48612"/>
        <dbReference type="Rhea" id="RHEA-COMP:12157"/>
        <dbReference type="Rhea" id="RHEA-COMP:12158"/>
        <dbReference type="Rhea" id="RHEA-COMP:12159"/>
        <dbReference type="Rhea" id="RHEA-COMP:19907"/>
        <dbReference type="ChEBI" id="CHEBI:13193"/>
        <dbReference type="ChEBI" id="CHEBI:15378"/>
        <dbReference type="ChEBI" id="CHEBI:17499"/>
        <dbReference type="ChEBI" id="CHEBI:29950"/>
        <dbReference type="ChEBI" id="CHEBI:61963"/>
        <dbReference type="ChEBI" id="CHEBI:90618"/>
        <dbReference type="ChEBI" id="CHEBI:232372"/>
        <dbReference type="ChEBI" id="CHEBI:456215"/>
        <dbReference type="EC" id="2.8.1.11"/>
    </reaction>
</comment>
<dbReference type="EC" id="2.8.1.11" evidence="13"/>
<comment type="pathway">
    <text evidence="13">Cofactor biosynthesis; molybdopterin biosynthesis.</text>
</comment>
<feature type="binding site" evidence="13">
    <location>
        <position position="389"/>
    </location>
    <ligand>
        <name>Zn(2+)</name>
        <dbReference type="ChEBI" id="CHEBI:29105"/>
    </ligand>
</feature>
<dbReference type="HAMAP" id="MF_03049">
    <property type="entry name" value="MOCS3_Uba4"/>
    <property type="match status" value="1"/>
</dbReference>
<keyword evidence="11 13" id="KW-0511">Multifunctional enzyme</keyword>
<feature type="binding site" evidence="13">
    <location>
        <position position="296"/>
    </location>
    <ligand>
        <name>Zn(2+)</name>
        <dbReference type="ChEBI" id="CHEBI:29105"/>
    </ligand>
</feature>
<feature type="active site" description="Cysteine persulfide intermediate; for sulfurtransferase activity" evidence="13">
    <location>
        <position position="514"/>
    </location>
</feature>
<evidence type="ECO:0000256" key="2">
    <source>
        <dbReference type="ARBA" id="ARBA00022490"/>
    </source>
</evidence>
<dbReference type="SMART" id="SM00450">
    <property type="entry name" value="RHOD"/>
    <property type="match status" value="1"/>
</dbReference>
<dbReference type="CDD" id="cd00757">
    <property type="entry name" value="ThiF_MoeB_HesA_family"/>
    <property type="match status" value="1"/>
</dbReference>
<keyword evidence="10 13" id="KW-0067">ATP-binding</keyword>
<comment type="catalytic activity">
    <reaction evidence="13">
        <text>[molybdopterin-synthase sulfur-carrier protein]-C-terminal Gly-Gly + ATP + H(+) = [molybdopterin-synthase sulfur-carrier protein]-C-terminal Gly-Gly-AMP + diphosphate</text>
        <dbReference type="Rhea" id="RHEA:43616"/>
        <dbReference type="Rhea" id="RHEA-COMP:12159"/>
        <dbReference type="Rhea" id="RHEA-COMP:12202"/>
        <dbReference type="ChEBI" id="CHEBI:15378"/>
        <dbReference type="ChEBI" id="CHEBI:30616"/>
        <dbReference type="ChEBI" id="CHEBI:33019"/>
        <dbReference type="ChEBI" id="CHEBI:90618"/>
        <dbReference type="ChEBI" id="CHEBI:90778"/>
        <dbReference type="EC" id="2.7.7.80"/>
    </reaction>
</comment>
<feature type="binding site" evidence="13">
    <location>
        <begin position="161"/>
        <end position="165"/>
    </location>
    <ligand>
        <name>ATP</name>
        <dbReference type="ChEBI" id="CHEBI:30616"/>
    </ligand>
</feature>
<dbReference type="PANTHER" id="PTHR10953:SF102">
    <property type="entry name" value="ADENYLYLTRANSFERASE AND SULFURTRANSFERASE MOCS3"/>
    <property type="match status" value="1"/>
</dbReference>
<name>A0A8H3UAB9_VENIN</name>
<sequence>MTDHQARIQSLEDHISKLESQLNLLRRDLASARISSNNVAASTPSDYAMSDTAQSAHSQNELVNTAVDGGFPDAWRRDVLAALRQPTEEPPNQWPLMQEEYKRYGRQLIMPEIGLQGQLRLKAAKVLIVGCGGLGCPAAMYLAGAGVGTIGLVDGDTVEESNLHRQVLHNEQRIGWAKVDSAMQGLKAYVPTFLQNAILLFQHWAIADQVVDRLNSAVTTVPYKTRLEPQNALQIFASYDVVLDCTDTPASRYLISDTCVLLGKPLVSASALRTEGQLMVLNYPSRPAGDPGGGPCYRCVFPKPPPPETVTSCGDGGILGPVVGIMGLLQSLETIKVITAGATTGDVNSSTISTSFAESSLSSPSLLLFSAYSAPQFRSIKLRTRKVTCAACSSQATITANALTSGSMDYVQFCGLANPINILSPDERISAPDYAETRKVTSILGKQHQVIDVREKVQYDLCHLFGSVNIPFSQLSQLPSSWEAILKDDEAKKVLQLLKASFPRFEGDPVYVVCRLGNDSQVAVRKLKGLGLDNGGSTWVGDIRGGLRAWREEVDGTFPEY</sequence>
<dbReference type="GO" id="GO:0046872">
    <property type="term" value="F:metal ion binding"/>
    <property type="evidence" value="ECO:0007669"/>
    <property type="project" value="UniProtKB-KW"/>
</dbReference>
<dbReference type="InterPro" id="IPR000594">
    <property type="entry name" value="ThiF_NAD_FAD-bd"/>
</dbReference>
<proteinExistence type="inferred from homology"/>
<keyword evidence="7 13" id="KW-0547">Nucleotide-binding</keyword>
<keyword evidence="3 13" id="KW-0808">Transferase</keyword>
<dbReference type="GO" id="GO:0061604">
    <property type="term" value="F:molybdopterin-synthase sulfurtransferase activity"/>
    <property type="evidence" value="ECO:0007669"/>
    <property type="project" value="UniProtKB-EC"/>
</dbReference>
<dbReference type="InterPro" id="IPR035985">
    <property type="entry name" value="Ubiquitin-activating_enz"/>
</dbReference>
<comment type="cofactor">
    <cofactor evidence="13">
        <name>Zn(2+)</name>
        <dbReference type="ChEBI" id="CHEBI:29105"/>
    </cofactor>
    <text evidence="13">Binds 1 zinc ion per subunit.</text>
</comment>
<dbReference type="GO" id="GO:0032447">
    <property type="term" value="P:protein urmylation"/>
    <property type="evidence" value="ECO:0007669"/>
    <property type="project" value="TreeGrafter"/>
</dbReference>
<evidence type="ECO:0000256" key="6">
    <source>
        <dbReference type="ARBA" id="ARBA00022723"/>
    </source>
</evidence>
<dbReference type="UniPathway" id="UPA00988"/>
<dbReference type="Proteomes" id="UP000433883">
    <property type="component" value="Unassembled WGS sequence"/>
</dbReference>
<dbReference type="Pfam" id="PF00899">
    <property type="entry name" value="ThiF"/>
    <property type="match status" value="2"/>
</dbReference>
<evidence type="ECO:0000313" key="17">
    <source>
        <dbReference type="Proteomes" id="UP000433883"/>
    </source>
</evidence>
<dbReference type="GO" id="GO:0061605">
    <property type="term" value="F:molybdopterin-synthase adenylyltransferase activity"/>
    <property type="evidence" value="ECO:0007669"/>
    <property type="project" value="UniProtKB-EC"/>
</dbReference>
<reference evidence="16 17" key="1">
    <citation type="submission" date="2019-11" db="EMBL/GenBank/DDBJ databases">
        <title>Venturia inaequalis Genome Resource.</title>
        <authorList>
            <person name="Lichtner F.J."/>
        </authorList>
    </citation>
    <scope>NUCLEOTIDE SEQUENCE [LARGE SCALE GENOMIC DNA]</scope>
    <source>
        <strain evidence="16">Bline_iso_100314</strain>
    </source>
</reference>
<dbReference type="PROSITE" id="PS50206">
    <property type="entry name" value="RHODANESE_3"/>
    <property type="match status" value="1"/>
</dbReference>
<comment type="similarity">
    <text evidence="13">In the N-terminal section; belongs to the HesA/MoeB/ThiF family. UBA4 subfamily.</text>
</comment>
<dbReference type="Gene3D" id="3.40.50.720">
    <property type="entry name" value="NAD(P)-binding Rossmann-like Domain"/>
    <property type="match status" value="1"/>
</dbReference>
<keyword evidence="6 13" id="KW-0479">Metal-binding</keyword>
<evidence type="ECO:0000256" key="12">
    <source>
        <dbReference type="ARBA" id="ARBA00043893"/>
    </source>
</evidence>
<feature type="active site" description="Glycyl thioester intermediate; for adenylyltransferase activity" evidence="13">
    <location>
        <position position="313"/>
    </location>
</feature>
<feature type="binding site" evidence="13">
    <location>
        <position position="133"/>
    </location>
    <ligand>
        <name>ATP</name>
        <dbReference type="ChEBI" id="CHEBI:30616"/>
    </ligand>
</feature>
<keyword evidence="5" id="KW-0548">Nucleotidyltransferase</keyword>
<keyword evidence="4 13" id="KW-0819">tRNA processing</keyword>
<comment type="caution">
    <text evidence="16">The sequence shown here is derived from an EMBL/GenBank/DDBJ whole genome shotgun (WGS) entry which is preliminary data.</text>
</comment>
<comment type="subcellular location">
    <subcellularLocation>
        <location evidence="1">Cytoplasm</location>
        <location evidence="1">Cytosol</location>
    </subcellularLocation>
</comment>
<keyword evidence="14" id="KW-0175">Coiled coil</keyword>
<evidence type="ECO:0000256" key="4">
    <source>
        <dbReference type="ARBA" id="ARBA00022694"/>
    </source>
</evidence>
<feature type="binding site" evidence="13">
    <location>
        <position position="154"/>
    </location>
    <ligand>
        <name>ATP</name>
        <dbReference type="ChEBI" id="CHEBI:30616"/>
    </ligand>
</feature>
<evidence type="ECO:0000256" key="1">
    <source>
        <dbReference type="ARBA" id="ARBA00004514"/>
    </source>
</evidence>
<dbReference type="EMBL" id="WNWQ01000570">
    <property type="protein sequence ID" value="KAE9965901.1"/>
    <property type="molecule type" value="Genomic_DNA"/>
</dbReference>
<organism evidence="16 17">
    <name type="scientific">Venturia inaequalis</name>
    <name type="common">Apple scab fungus</name>
    <dbReference type="NCBI Taxonomy" id="5025"/>
    <lineage>
        <taxon>Eukaryota</taxon>
        <taxon>Fungi</taxon>
        <taxon>Dikarya</taxon>
        <taxon>Ascomycota</taxon>
        <taxon>Pezizomycotina</taxon>
        <taxon>Dothideomycetes</taxon>
        <taxon>Pleosporomycetidae</taxon>
        <taxon>Venturiales</taxon>
        <taxon>Venturiaceae</taxon>
        <taxon>Venturia</taxon>
    </lineage>
</organism>
<dbReference type="GO" id="GO:0042292">
    <property type="term" value="F:URM1 activating enzyme activity"/>
    <property type="evidence" value="ECO:0007669"/>
    <property type="project" value="TreeGrafter"/>
</dbReference>
<dbReference type="InterPro" id="IPR001763">
    <property type="entry name" value="Rhodanese-like_dom"/>
</dbReference>
<keyword evidence="13" id="KW-0501">Molybdenum cofactor biosynthesis</keyword>
<evidence type="ECO:0000256" key="13">
    <source>
        <dbReference type="HAMAP-Rule" id="MF_03049"/>
    </source>
</evidence>
<dbReference type="SUPFAM" id="SSF52821">
    <property type="entry name" value="Rhodanese/Cell cycle control phosphatase"/>
    <property type="match status" value="1"/>
</dbReference>
<feature type="binding site" evidence="13">
    <location>
        <position position="299"/>
    </location>
    <ligand>
        <name>Zn(2+)</name>
        <dbReference type="ChEBI" id="CHEBI:29105"/>
    </ligand>
</feature>
<evidence type="ECO:0000256" key="14">
    <source>
        <dbReference type="SAM" id="Coils"/>
    </source>
</evidence>
<feature type="binding site" evidence="13">
    <location>
        <position position="178"/>
    </location>
    <ligand>
        <name>ATP</name>
        <dbReference type="ChEBI" id="CHEBI:30616"/>
    </ligand>
</feature>
<evidence type="ECO:0000256" key="11">
    <source>
        <dbReference type="ARBA" id="ARBA00023268"/>
    </source>
</evidence>
<dbReference type="InterPro" id="IPR045886">
    <property type="entry name" value="ThiF/MoeB/HesA"/>
</dbReference>
<dbReference type="GO" id="GO:0002143">
    <property type="term" value="P:tRNA wobble position uridine thiolation"/>
    <property type="evidence" value="ECO:0007669"/>
    <property type="project" value="InterPro"/>
</dbReference>
<evidence type="ECO:0000256" key="10">
    <source>
        <dbReference type="ARBA" id="ARBA00022840"/>
    </source>
</evidence>
<protein>
    <recommendedName>
        <fullName evidence="13">Adenylyltransferase and sulfurtransferase uba4</fullName>
    </recommendedName>
    <alternativeName>
        <fullName evidence="13">Common component for nitrate reductase and xanthine dehydrogenase protein F</fullName>
    </alternativeName>
    <alternativeName>
        <fullName evidence="13">Ubiquitin-like protein activator 4</fullName>
    </alternativeName>
    <domain>
        <recommendedName>
            <fullName evidence="13">Molybdopterin-synthase adenylyltransferase</fullName>
            <ecNumber evidence="13">2.7.7.80</ecNumber>
        </recommendedName>
        <alternativeName>
            <fullName evidence="13">Adenylyltransferase uba4</fullName>
        </alternativeName>
        <alternativeName>
            <fullName evidence="13">Sulfur carrier protein MOCS2A adenylyltransferase</fullName>
        </alternativeName>
    </domain>
    <domain>
        <recommendedName>
            <fullName evidence="13">Molybdopterin-synthase sulfurtransferase</fullName>
            <ecNumber evidence="13">2.8.1.11</ecNumber>
        </recommendedName>
        <alternativeName>
            <fullName evidence="13">Sulfurtransferase uba4</fullName>
        </alternativeName>
        <alternativeName>
            <fullName evidence="13">Sulfur carrier protein MOCS2A sulfurtransferase</fullName>
        </alternativeName>
    </domain>
</protein>
<evidence type="ECO:0000259" key="15">
    <source>
        <dbReference type="PROSITE" id="PS50206"/>
    </source>
</evidence>
<dbReference type="GO" id="GO:0004792">
    <property type="term" value="F:thiosulfate-cyanide sulfurtransferase activity"/>
    <property type="evidence" value="ECO:0007669"/>
    <property type="project" value="TreeGrafter"/>
</dbReference>
<feature type="domain" description="Rhodanese" evidence="15">
    <location>
        <begin position="444"/>
        <end position="559"/>
    </location>
</feature>
<evidence type="ECO:0000256" key="5">
    <source>
        <dbReference type="ARBA" id="ARBA00022695"/>
    </source>
</evidence>
<keyword evidence="9 13" id="KW-0862">Zinc</keyword>
<evidence type="ECO:0000256" key="7">
    <source>
        <dbReference type="ARBA" id="ARBA00022741"/>
    </source>
</evidence>
<comment type="function">
    <text evidence="13">Plays a central role in 2-thiolation of mcm(5)S(2)U at tRNA wobble positions of cytosolic tRNA(Lys), tRNA(Glu) and tRNA(Gln). Also essential during biosynthesis of the molybdenum cofactor. Acts by mediating the C-terminal thiocarboxylation of sulfur carriers urm1 and MOCS2A. Its N-terminus first activates urm1 and MOCS2A as acyl-adenylates (-COAMP), then the persulfide sulfur on the catalytic cysteine is transferred to urm1 and MOCS2A to form thiocarboxylation (-COSH) of their C-terminus. The reaction probably involves hydrogen sulfide that is generated from the persulfide intermediate and that acts as nucleophile towards urm1 and MOCS2A. Subsequently, a transient disulfide bond is formed. Does not use thiosulfate as sulfur donor; nfs1 probably acting as a sulfur donor for thiocarboxylation reactions.</text>
</comment>
<feature type="coiled-coil region" evidence="14">
    <location>
        <begin position="1"/>
        <end position="35"/>
    </location>
</feature>